<dbReference type="Proteomes" id="UP000355283">
    <property type="component" value="Unassembled WGS sequence"/>
</dbReference>
<accession>A0A4D9D5J3</accession>
<dbReference type="EMBL" id="SDOX01000016">
    <property type="protein sequence ID" value="TFJ85253.1"/>
    <property type="molecule type" value="Genomic_DNA"/>
</dbReference>
<evidence type="ECO:0000313" key="2">
    <source>
        <dbReference type="Proteomes" id="UP000355283"/>
    </source>
</evidence>
<gene>
    <name evidence="1" type="ORF">NSK_003676</name>
</gene>
<proteinExistence type="predicted"/>
<dbReference type="AlphaFoldDB" id="A0A4D9D5J3"/>
<sequence length="209" mass="22991">MQSPPLNKPHSNATFTHDSVYHRSYPPSQALIMFAKRILTAILLSANVVATVANHNAKYKVPGWQKVRHFQLCLNGTFDDPSTFTNSTYADTLHVVNCDQRDIMIGDFSILCGGLTSQTCSGHLIVGDHPNDSAMYLTFISDETDLAFQLDHVAVLAATGHFPKIRRFATDDDGAMISYDEMEGVATLTVNYKGKAYGPTNILEPRPSP</sequence>
<reference evidence="1 2" key="1">
    <citation type="submission" date="2019-01" db="EMBL/GenBank/DDBJ databases">
        <title>Nuclear Genome Assembly of the Microalgal Biofuel strain Nannochloropsis salina CCMP1776.</title>
        <authorList>
            <person name="Hovde B."/>
        </authorList>
    </citation>
    <scope>NUCLEOTIDE SEQUENCE [LARGE SCALE GENOMIC DNA]</scope>
    <source>
        <strain evidence="1 2">CCMP1776</strain>
    </source>
</reference>
<protein>
    <submittedName>
        <fullName evidence="1">Uncharacterized protein</fullName>
    </submittedName>
</protein>
<evidence type="ECO:0000313" key="1">
    <source>
        <dbReference type="EMBL" id="TFJ85253.1"/>
    </source>
</evidence>
<organism evidence="1 2">
    <name type="scientific">Nannochloropsis salina CCMP1776</name>
    <dbReference type="NCBI Taxonomy" id="1027361"/>
    <lineage>
        <taxon>Eukaryota</taxon>
        <taxon>Sar</taxon>
        <taxon>Stramenopiles</taxon>
        <taxon>Ochrophyta</taxon>
        <taxon>Eustigmatophyceae</taxon>
        <taxon>Eustigmatales</taxon>
        <taxon>Monodopsidaceae</taxon>
        <taxon>Microchloropsis</taxon>
        <taxon>Microchloropsis salina</taxon>
    </lineage>
</organism>
<keyword evidence="2" id="KW-1185">Reference proteome</keyword>
<name>A0A4D9D5J3_9STRA</name>
<comment type="caution">
    <text evidence="1">The sequence shown here is derived from an EMBL/GenBank/DDBJ whole genome shotgun (WGS) entry which is preliminary data.</text>
</comment>